<proteinExistence type="inferred from homology"/>
<organism evidence="3 4">
    <name type="scientific">Halarchaeum acidiphilum MH1-52-1</name>
    <dbReference type="NCBI Taxonomy" id="1261545"/>
    <lineage>
        <taxon>Archaea</taxon>
        <taxon>Methanobacteriati</taxon>
        <taxon>Methanobacteriota</taxon>
        <taxon>Stenosarchaea group</taxon>
        <taxon>Halobacteria</taxon>
        <taxon>Halobacteriales</taxon>
        <taxon>Halobacteriaceae</taxon>
    </lineage>
</organism>
<evidence type="ECO:0000256" key="1">
    <source>
        <dbReference type="ARBA" id="ARBA00007673"/>
    </source>
</evidence>
<dbReference type="PANTHER" id="PTHR43709:SF2">
    <property type="entry name" value="DUF453 DOMAIN PROTEIN (AFU_ORTHOLOGUE AFUA_6G00360)"/>
    <property type="match status" value="1"/>
</dbReference>
<dbReference type="SUPFAM" id="SSF54506">
    <property type="entry name" value="Diaminopimelate epimerase-like"/>
    <property type="match status" value="2"/>
</dbReference>
<dbReference type="InterPro" id="IPR007400">
    <property type="entry name" value="PrpF-like"/>
</dbReference>
<dbReference type="PANTHER" id="PTHR43709">
    <property type="entry name" value="ACONITATE ISOMERASE-RELATED"/>
    <property type="match status" value="1"/>
</dbReference>
<keyword evidence="4" id="KW-1185">Reference proteome</keyword>
<accession>U2YXK7</accession>
<dbReference type="AlphaFoldDB" id="U2YXK7"/>
<evidence type="ECO:0000313" key="4">
    <source>
        <dbReference type="Proteomes" id="UP000016986"/>
    </source>
</evidence>
<reference evidence="3 4" key="1">
    <citation type="submission" date="2013-09" db="EMBL/GenBank/DDBJ databases">
        <title>Whole genome sequencing of Halarchaeum acidiphilum strain MH1-52-1.</title>
        <authorList>
            <person name="Shimane Y."/>
            <person name="Minegishi H."/>
            <person name="Nishi S."/>
            <person name="Echigo A."/>
            <person name="Shuto A."/>
            <person name="Konishi M."/>
            <person name="Ito T."/>
            <person name="Ohkuma M."/>
            <person name="Ohta Y."/>
            <person name="Nagano Y."/>
            <person name="Tsubouchi T."/>
            <person name="Mori K."/>
            <person name="Usui K."/>
            <person name="Kamekura M."/>
            <person name="Usami R."/>
            <person name="Takaki Y."/>
            <person name="Hatada Y."/>
        </authorList>
    </citation>
    <scope>NUCLEOTIDE SEQUENCE [LARGE SCALE GENOMIC DNA]</scope>
    <source>
        <strain evidence="3 4">JCM 16109</strain>
    </source>
</reference>
<dbReference type="Pfam" id="PF04303">
    <property type="entry name" value="PrpF"/>
    <property type="match status" value="1"/>
</dbReference>
<name>U2YXK7_9EURY</name>
<sequence length="369" mass="38893">MFIPRSEVPKEGTDASIISLFGSPDDRQIDGLGGATSTTSKLMIIGTPDRDPVPEGVETDDVPADVDITYTFGQVAVDKPVIDYGGNCGNLTCAIGSFAVEEEMVDVPSDADAIDVRLYNTNTGSVVDQHVPLHEGAPATRGDFKIHGVPGTGARIDTTFRDPAGSVTDELYPLGGPSIEMDVDGESIEMTVLDVTTPIAFVRASDIGLTATEGREEIDSDSELLERLERIRGSVCAELGLTSSPDCAAVESPGFPKLVFVAPPTDYTTPEGGDVSASEVNLVARYMSMQKIHPVYAVTGVSCTSAAALLPGTIPNEVAELDGKTVTLGHPKGTMAATTDVDAKLETVRAVTVYRTQRRLMSGTGYYTL</sequence>
<dbReference type="Gene3D" id="3.10.310.10">
    <property type="entry name" value="Diaminopimelate Epimerase, Chain A, domain 1"/>
    <property type="match status" value="2"/>
</dbReference>
<comment type="caution">
    <text evidence="3">The sequence shown here is derived from an EMBL/GenBank/DDBJ whole genome shotgun (WGS) entry which is preliminary data.</text>
</comment>
<dbReference type="Proteomes" id="UP000016986">
    <property type="component" value="Unassembled WGS sequence"/>
</dbReference>
<evidence type="ECO:0000256" key="2">
    <source>
        <dbReference type="ARBA" id="ARBA00023235"/>
    </source>
</evidence>
<dbReference type="EMBL" id="BATA01000073">
    <property type="protein sequence ID" value="GAD53527.1"/>
    <property type="molecule type" value="Genomic_DNA"/>
</dbReference>
<dbReference type="eggNOG" id="ENOG502N5HU">
    <property type="taxonomic scope" value="Archaea"/>
</dbReference>
<keyword evidence="2" id="KW-0413">Isomerase</keyword>
<protein>
    <submittedName>
        <fullName evidence="3">Hypotheical conserved protein</fullName>
    </submittedName>
</protein>
<gene>
    <name evidence="3" type="ORF">MBEHAL_2287</name>
</gene>
<dbReference type="GO" id="GO:0016853">
    <property type="term" value="F:isomerase activity"/>
    <property type="evidence" value="ECO:0007669"/>
    <property type="project" value="UniProtKB-KW"/>
</dbReference>
<comment type="similarity">
    <text evidence="1">Belongs to the PrpF family.</text>
</comment>
<evidence type="ECO:0000313" key="3">
    <source>
        <dbReference type="EMBL" id="GAD53527.1"/>
    </source>
</evidence>